<reference evidence="2 3" key="1">
    <citation type="journal article" date="2020" name="Nature">
        <title>Six reference-quality genomes reveal evolution of bat adaptations.</title>
        <authorList>
            <person name="Jebb D."/>
            <person name="Huang Z."/>
            <person name="Pippel M."/>
            <person name="Hughes G.M."/>
            <person name="Lavrichenko K."/>
            <person name="Devanna P."/>
            <person name="Winkler S."/>
            <person name="Jermiin L.S."/>
            <person name="Skirmuntt E.C."/>
            <person name="Katzourakis A."/>
            <person name="Burkitt-Gray L."/>
            <person name="Ray D.A."/>
            <person name="Sullivan K.A.M."/>
            <person name="Roscito J.G."/>
            <person name="Kirilenko B.M."/>
            <person name="Davalos L.M."/>
            <person name="Corthals A.P."/>
            <person name="Power M.L."/>
            <person name="Jones G."/>
            <person name="Ransome R.D."/>
            <person name="Dechmann D.K.N."/>
            <person name="Locatelli A.G."/>
            <person name="Puechmaille S.J."/>
            <person name="Fedrigo O."/>
            <person name="Jarvis E.D."/>
            <person name="Hiller M."/>
            <person name="Vernes S.C."/>
            <person name="Myers E.W."/>
            <person name="Teeling E.C."/>
        </authorList>
    </citation>
    <scope>NUCLEOTIDE SEQUENCE [LARGE SCALE GENOMIC DNA]</scope>
    <source>
        <strain evidence="2">MRhiFer1</strain>
        <tissue evidence="2">Lung</tissue>
    </source>
</reference>
<dbReference type="Proteomes" id="UP000585614">
    <property type="component" value="Unassembled WGS sequence"/>
</dbReference>
<evidence type="ECO:0000313" key="2">
    <source>
        <dbReference type="EMBL" id="KAF6317414.1"/>
    </source>
</evidence>
<sequence length="123" mass="12912">MPNSLSSGSQVSPAQALHPGHRSPVGRTRQAICANSSRRQEGSRAPRPVSRGRVSGSGAEHTSAGSGRGRPERDRLGSARWARLEAGGARRGWRLQDQKSDSGSGQMSCCLSTARAAAEHSPL</sequence>
<gene>
    <name evidence="2" type="ORF">mRhiFer1_008476</name>
</gene>
<proteinExistence type="predicted"/>
<feature type="compositionally biased region" description="Polar residues" evidence="1">
    <location>
        <begin position="101"/>
        <end position="111"/>
    </location>
</feature>
<name>A0A7J7UX74_RHIFE</name>
<dbReference type="AlphaFoldDB" id="A0A7J7UX74"/>
<organism evidence="2 3">
    <name type="scientific">Rhinolophus ferrumequinum</name>
    <name type="common">Greater horseshoe bat</name>
    <dbReference type="NCBI Taxonomy" id="59479"/>
    <lineage>
        <taxon>Eukaryota</taxon>
        <taxon>Metazoa</taxon>
        <taxon>Chordata</taxon>
        <taxon>Craniata</taxon>
        <taxon>Vertebrata</taxon>
        <taxon>Euteleostomi</taxon>
        <taxon>Mammalia</taxon>
        <taxon>Eutheria</taxon>
        <taxon>Laurasiatheria</taxon>
        <taxon>Chiroptera</taxon>
        <taxon>Yinpterochiroptera</taxon>
        <taxon>Rhinolophoidea</taxon>
        <taxon>Rhinolophidae</taxon>
        <taxon>Rhinolophinae</taxon>
        <taxon>Rhinolophus</taxon>
    </lineage>
</organism>
<dbReference type="EMBL" id="JACAGC010000015">
    <property type="protein sequence ID" value="KAF6317414.1"/>
    <property type="molecule type" value="Genomic_DNA"/>
</dbReference>
<accession>A0A7J7UX74</accession>
<protein>
    <submittedName>
        <fullName evidence="2">Uncharacterized protein</fullName>
    </submittedName>
</protein>
<feature type="compositionally biased region" description="Polar residues" evidence="1">
    <location>
        <begin position="1"/>
        <end position="13"/>
    </location>
</feature>
<evidence type="ECO:0000256" key="1">
    <source>
        <dbReference type="SAM" id="MobiDB-lite"/>
    </source>
</evidence>
<feature type="region of interest" description="Disordered" evidence="1">
    <location>
        <begin position="1"/>
        <end position="123"/>
    </location>
</feature>
<evidence type="ECO:0000313" key="3">
    <source>
        <dbReference type="Proteomes" id="UP000585614"/>
    </source>
</evidence>
<comment type="caution">
    <text evidence="2">The sequence shown here is derived from an EMBL/GenBank/DDBJ whole genome shotgun (WGS) entry which is preliminary data.</text>
</comment>